<evidence type="ECO:0000313" key="7">
    <source>
        <dbReference type="EMBL" id="AXC48851.1"/>
    </source>
</evidence>
<sequence length="236" mass="25558">MGALDTPAAISDQCPRHQPDQKDAVVTKSRRIIIAATIAALALLGIGAWALGQRAGGDRFAGCTQGAAGGGMESFGGPFTLTDENGKRVTDREVFTKPTLLYFGYTFCPDVCPMDGARNAQAVDLLKEAGHDVGTVFVTVDPKRDTPEALRDFTDALHPNMLGLTGSPEEIAAVNKQWRNYFKAHDDGDPYYLVDHMTNTFLVLPDAGTVEFFTREVTPEDMASRVACFVKADRKI</sequence>
<reference evidence="8" key="1">
    <citation type="submission" date="2018-07" db="EMBL/GenBank/DDBJ databases">
        <title>Genome sequencing of Paracoccus sp. SC2-6.</title>
        <authorList>
            <person name="Heo J."/>
            <person name="Kim S.-J."/>
            <person name="Kwon S.-W."/>
        </authorList>
    </citation>
    <scope>NUCLEOTIDE SEQUENCE [LARGE SCALE GENOMIC DNA]</scope>
    <source>
        <strain evidence="8">SC2-6</strain>
    </source>
</reference>
<proteinExistence type="inferred from homology"/>
<dbReference type="InterPro" id="IPR003782">
    <property type="entry name" value="SCO1/SenC"/>
</dbReference>
<dbReference type="AlphaFoldDB" id="A0A344PHJ6"/>
<dbReference type="FunFam" id="3.40.30.10:FF:000013">
    <property type="entry name" value="Blast:Protein SCO1 homolog, mitochondrial"/>
    <property type="match status" value="1"/>
</dbReference>
<evidence type="ECO:0000313" key="8">
    <source>
        <dbReference type="Proteomes" id="UP000252023"/>
    </source>
</evidence>
<feature type="transmembrane region" description="Helical" evidence="6">
    <location>
        <begin position="32"/>
        <end position="51"/>
    </location>
</feature>
<feature type="region of interest" description="Disordered" evidence="5">
    <location>
        <begin position="1"/>
        <end position="22"/>
    </location>
</feature>
<feature type="binding site" evidence="3">
    <location>
        <position position="112"/>
    </location>
    <ligand>
        <name>Cu cation</name>
        <dbReference type="ChEBI" id="CHEBI:23378"/>
    </ligand>
</feature>
<dbReference type="GO" id="GO:0046872">
    <property type="term" value="F:metal ion binding"/>
    <property type="evidence" value="ECO:0007669"/>
    <property type="project" value="UniProtKB-KW"/>
</dbReference>
<keyword evidence="6" id="KW-1133">Transmembrane helix</keyword>
<dbReference type="Proteomes" id="UP000252023">
    <property type="component" value="Chromosome"/>
</dbReference>
<dbReference type="PANTHER" id="PTHR12151">
    <property type="entry name" value="ELECTRON TRANSPORT PROTIN SCO1/SENC FAMILY MEMBER"/>
    <property type="match status" value="1"/>
</dbReference>
<keyword evidence="6" id="KW-0812">Transmembrane</keyword>
<evidence type="ECO:0000256" key="3">
    <source>
        <dbReference type="PIRSR" id="PIRSR603782-1"/>
    </source>
</evidence>
<keyword evidence="4" id="KW-1015">Disulfide bond</keyword>
<dbReference type="KEGG" id="pars:DRW48_03325"/>
<evidence type="ECO:0000256" key="6">
    <source>
        <dbReference type="SAM" id="Phobius"/>
    </source>
</evidence>
<dbReference type="InterPro" id="IPR036249">
    <property type="entry name" value="Thioredoxin-like_sf"/>
</dbReference>
<keyword evidence="3" id="KW-0479">Metal-binding</keyword>
<name>A0A344PHJ6_9RHOB</name>
<keyword evidence="8" id="KW-1185">Reference proteome</keyword>
<organism evidence="7 8">
    <name type="scientific">Paracoccus suum</name>
    <dbReference type="NCBI Taxonomy" id="2259340"/>
    <lineage>
        <taxon>Bacteria</taxon>
        <taxon>Pseudomonadati</taxon>
        <taxon>Pseudomonadota</taxon>
        <taxon>Alphaproteobacteria</taxon>
        <taxon>Rhodobacterales</taxon>
        <taxon>Paracoccaceae</taxon>
        <taxon>Paracoccus</taxon>
    </lineage>
</organism>
<dbReference type="EMBL" id="CP030918">
    <property type="protein sequence ID" value="AXC48851.1"/>
    <property type="molecule type" value="Genomic_DNA"/>
</dbReference>
<protein>
    <submittedName>
        <fullName evidence="7">SCO family protein</fullName>
    </submittedName>
</protein>
<accession>A0A344PHJ6</accession>
<dbReference type="CDD" id="cd02968">
    <property type="entry name" value="SCO"/>
    <property type="match status" value="1"/>
</dbReference>
<keyword evidence="6" id="KW-0472">Membrane</keyword>
<dbReference type="SUPFAM" id="SSF52833">
    <property type="entry name" value="Thioredoxin-like"/>
    <property type="match status" value="1"/>
</dbReference>
<evidence type="ECO:0000256" key="5">
    <source>
        <dbReference type="SAM" id="MobiDB-lite"/>
    </source>
</evidence>
<gene>
    <name evidence="7" type="ORF">DRW48_03325</name>
</gene>
<evidence type="ECO:0000256" key="4">
    <source>
        <dbReference type="PIRSR" id="PIRSR603782-2"/>
    </source>
</evidence>
<dbReference type="Pfam" id="PF02630">
    <property type="entry name" value="SCO1-SenC"/>
    <property type="match status" value="1"/>
</dbReference>
<evidence type="ECO:0000256" key="2">
    <source>
        <dbReference type="ARBA" id="ARBA00023008"/>
    </source>
</evidence>
<feature type="disulfide bond" description="Redox-active" evidence="4">
    <location>
        <begin position="108"/>
        <end position="112"/>
    </location>
</feature>
<feature type="binding site" evidence="3">
    <location>
        <position position="196"/>
    </location>
    <ligand>
        <name>Cu cation</name>
        <dbReference type="ChEBI" id="CHEBI:23378"/>
    </ligand>
</feature>
<keyword evidence="2 3" id="KW-0186">Copper</keyword>
<dbReference type="Gene3D" id="3.40.30.10">
    <property type="entry name" value="Glutaredoxin"/>
    <property type="match status" value="1"/>
</dbReference>
<feature type="binding site" evidence="3">
    <location>
        <position position="108"/>
    </location>
    <ligand>
        <name>Cu cation</name>
        <dbReference type="ChEBI" id="CHEBI:23378"/>
    </ligand>
</feature>
<evidence type="ECO:0000256" key="1">
    <source>
        <dbReference type="ARBA" id="ARBA00010996"/>
    </source>
</evidence>
<dbReference type="PANTHER" id="PTHR12151:SF25">
    <property type="entry name" value="LINALOOL DEHYDRATASE_ISOMERASE DOMAIN-CONTAINING PROTEIN"/>
    <property type="match status" value="1"/>
</dbReference>
<dbReference type="OrthoDB" id="9790194at2"/>
<comment type="similarity">
    <text evidence="1">Belongs to the SCO1/2 family.</text>
</comment>